<name>A0ABS3BSN1_9BACT</name>
<dbReference type="Proteomes" id="UP000664698">
    <property type="component" value="Unassembled WGS sequence"/>
</dbReference>
<accession>A0ABS3BSN1</accession>
<organism evidence="1 2">
    <name type="scientific">Algoriphagus aestuariicola</name>
    <dbReference type="NCBI Taxonomy" id="1852016"/>
    <lineage>
        <taxon>Bacteria</taxon>
        <taxon>Pseudomonadati</taxon>
        <taxon>Bacteroidota</taxon>
        <taxon>Cytophagia</taxon>
        <taxon>Cytophagales</taxon>
        <taxon>Cyclobacteriaceae</taxon>
        <taxon>Algoriphagus</taxon>
    </lineage>
</organism>
<dbReference type="InterPro" id="IPR025316">
    <property type="entry name" value="DUF4221"/>
</dbReference>
<evidence type="ECO:0000313" key="1">
    <source>
        <dbReference type="EMBL" id="MBN7802317.1"/>
    </source>
</evidence>
<dbReference type="PROSITE" id="PS51257">
    <property type="entry name" value="PROKAR_LIPOPROTEIN"/>
    <property type="match status" value="1"/>
</dbReference>
<reference evidence="1 2" key="1">
    <citation type="submission" date="2021-03" db="EMBL/GenBank/DDBJ databases">
        <title>novel species isolated from a fishpond in China.</title>
        <authorList>
            <person name="Lu H."/>
            <person name="Cai Z."/>
        </authorList>
    </citation>
    <scope>NUCLEOTIDE SEQUENCE [LARGE SCALE GENOMIC DNA]</scope>
    <source>
        <strain evidence="1 2">JCM 31546</strain>
    </source>
</reference>
<dbReference type="EMBL" id="JAFKCW010000003">
    <property type="protein sequence ID" value="MBN7802317.1"/>
    <property type="molecule type" value="Genomic_DNA"/>
</dbReference>
<comment type="caution">
    <text evidence="1">The sequence shown here is derived from an EMBL/GenBank/DDBJ whole genome shotgun (WGS) entry which is preliminary data.</text>
</comment>
<keyword evidence="2" id="KW-1185">Reference proteome</keyword>
<sequence>MKKLILALAASALFSCSVKEKNADANMLENLSYTVDTVLIETGEELLFLQSDLSHSILSNDQARLYNFTPKDELEEIDLDRLSLLRKITTVREGPRGTGLPYALQFDVDGRWVLFGYNEVRIFSPDLDSMQRYPITEEDLIRIKPGMLAPFNPKVVDQGVLYAIYETYEQVPQGLAIVSLEDRIAKKIPLEIADRIVPFTYSLFVQGRLSNKSYEPISLMLVDNELIVSTAFTNEAIIIDLASDSVRVKTFHSSLTQDKRPLPDLTSAETINELQDLIREGDKGVKFGPFYFDRENSQFWRFSRELDREIGDSLIFKNVLTVFDEDLNQQGEMVVPVDPFSKKFFKDGKLWSYVNVDDELGFAVMDFKF</sequence>
<evidence type="ECO:0000313" key="2">
    <source>
        <dbReference type="Proteomes" id="UP000664698"/>
    </source>
</evidence>
<proteinExistence type="predicted"/>
<protein>
    <submittedName>
        <fullName evidence="1">DUF4221 family protein</fullName>
    </submittedName>
</protein>
<dbReference type="Pfam" id="PF13970">
    <property type="entry name" value="DUF4221"/>
    <property type="match status" value="1"/>
</dbReference>
<dbReference type="RefSeq" id="WP_206570311.1">
    <property type="nucleotide sequence ID" value="NZ_JAFKCW010000003.1"/>
</dbReference>
<gene>
    <name evidence="1" type="ORF">J0A67_15690</name>
</gene>